<dbReference type="EMBL" id="JAPQKR010000008">
    <property type="protein sequence ID" value="KAJ5212695.1"/>
    <property type="molecule type" value="Genomic_DNA"/>
</dbReference>
<feature type="domain" description="DUF2293" evidence="2">
    <location>
        <begin position="159"/>
        <end position="242"/>
    </location>
</feature>
<reference evidence="3" key="1">
    <citation type="submission" date="2022-12" db="EMBL/GenBank/DDBJ databases">
        <authorList>
            <person name="Petersen C."/>
        </authorList>
    </citation>
    <scope>NUCLEOTIDE SEQUENCE</scope>
    <source>
        <strain evidence="3">IBT 15544</strain>
    </source>
</reference>
<comment type="caution">
    <text evidence="3">The sequence shown here is derived from an EMBL/GenBank/DDBJ whole genome shotgun (WGS) entry which is preliminary data.</text>
</comment>
<dbReference type="PANTHER" id="PTHR38113">
    <property type="match status" value="1"/>
</dbReference>
<feature type="region of interest" description="Disordered" evidence="1">
    <location>
        <begin position="358"/>
        <end position="395"/>
    </location>
</feature>
<feature type="region of interest" description="Disordered" evidence="1">
    <location>
        <begin position="711"/>
        <end position="730"/>
    </location>
</feature>
<feature type="compositionally biased region" description="Low complexity" evidence="1">
    <location>
        <begin position="7"/>
        <end position="20"/>
    </location>
</feature>
<evidence type="ECO:0000256" key="1">
    <source>
        <dbReference type="SAM" id="MobiDB-lite"/>
    </source>
</evidence>
<dbReference type="OrthoDB" id="5288828at2759"/>
<feature type="region of interest" description="Disordered" evidence="1">
    <location>
        <begin position="581"/>
        <end position="643"/>
    </location>
</feature>
<feature type="region of interest" description="Disordered" evidence="1">
    <location>
        <begin position="417"/>
        <end position="478"/>
    </location>
</feature>
<proteinExistence type="predicted"/>
<dbReference type="Pfam" id="PF10056">
    <property type="entry name" value="DUF2293"/>
    <property type="match status" value="1"/>
</dbReference>
<dbReference type="RefSeq" id="XP_058310865.1">
    <property type="nucleotide sequence ID" value="XM_058451403.1"/>
</dbReference>
<keyword evidence="4" id="KW-1185">Reference proteome</keyword>
<gene>
    <name evidence="3" type="ORF">N7498_004341</name>
</gene>
<feature type="region of interest" description="Disordered" evidence="1">
    <location>
        <begin position="870"/>
        <end position="914"/>
    </location>
</feature>
<feature type="region of interest" description="Disordered" evidence="1">
    <location>
        <begin position="1"/>
        <end position="23"/>
    </location>
</feature>
<dbReference type="AlphaFoldDB" id="A0A9W9N3S0"/>
<dbReference type="GeneID" id="83178704"/>
<protein>
    <recommendedName>
        <fullName evidence="2">DUF2293 domain-containing protein</fullName>
    </recommendedName>
</protein>
<reference evidence="3" key="2">
    <citation type="journal article" date="2023" name="IMA Fungus">
        <title>Comparative genomic study of the Penicillium genus elucidates a diverse pangenome and 15 lateral gene transfer events.</title>
        <authorList>
            <person name="Petersen C."/>
            <person name="Sorensen T."/>
            <person name="Nielsen M.R."/>
            <person name="Sondergaard T.E."/>
            <person name="Sorensen J.L."/>
            <person name="Fitzpatrick D.A."/>
            <person name="Frisvad J.C."/>
            <person name="Nielsen K.L."/>
        </authorList>
    </citation>
    <scope>NUCLEOTIDE SEQUENCE</scope>
    <source>
        <strain evidence="3">IBT 15544</strain>
    </source>
</reference>
<evidence type="ECO:0000259" key="2">
    <source>
        <dbReference type="Pfam" id="PF10056"/>
    </source>
</evidence>
<dbReference type="InterPro" id="IPR018744">
    <property type="entry name" value="DUF2293"/>
</dbReference>
<name>A0A9W9N3S0_9EURO</name>
<sequence>MARVVRRAASASARRAPSRAVQRRARKHKVIMESVTQEKKKLRTVISFEARAPSGYTFIPAGNPLLTSTCKERCRREGLPIHAVSTTPHANTHNLSQHVHRIGFHFPSTVVAAACSELGLYLTSSGKAVPFHTLGSLDNPPPVDSEVSQLTINTEARDAIKDLFPNIPQDDLYQIIKTAFQKGQRKVGTASGLPLARRAQLAVVAHIRHIYTDYDRLLKQKSFHEARSAVEQTTLTKVIQWRGDDENGQTVLEDVFREVIVISDDEDSETEDEVGTRDQSVDVLSSSTRIQDVQTQPVNVGVPTNADLARELSEEAPPGFRFVARMPAKKAIDRRGFNRYQAWNRALHRFRAEAQGTEQVRLGDAPAEQQSPRNAKRSAAAQELSDPVRRRDAAPQPMEFVSRADPGLIQVNRPVQRIPGVPSTDKPSSNGHHVGTQERQPPLETHRAFPRYGPGGRPFPLTTKQPPEVRPFEQNLRPSGNMVYSQGTSHAELGPNSQAERFPLPTNGRADAPVFVSGLKEPQQISETQVGSRPGFPFSYHSRPGAIPQDLALPSIENPWPLEKRLVDGRLEQLTKRMSLRSVTPVHLQGDSSKHGNAGPPGSPDDSTVKRRRIAQYAPGADSHPDNWNARPNGIPVSQGLSPRGQYRREELVLEHRSQDVPSLRRDYLPRVEQPPVVGYSRERRPVPLAAVPASQDVRPPVIRMHTIDPHQHTSTHHLPQALSGPNGSYTAGDRPLRVALEKSRPEIRPIYYSDRSPRMDRARPSTLEEPYTPIWKTYADGDRPFHEAPPGGKQYADGFVRHVDIREVRPVEYLIQRPRPQPTRPGENLSQPAKMRIPDHYNTMNKSHVRASSEQCQPPSPRVVTRISHDQLSRRPEAISGSHKPHGSPRQRRPASGLGTTRRVHDPRSFQMAEQNRPVYVQQVESQPPQHTVLDGRHVVIVD</sequence>
<evidence type="ECO:0000313" key="4">
    <source>
        <dbReference type="Proteomes" id="UP001150904"/>
    </source>
</evidence>
<evidence type="ECO:0000313" key="3">
    <source>
        <dbReference type="EMBL" id="KAJ5212695.1"/>
    </source>
</evidence>
<accession>A0A9W9N3S0</accession>
<dbReference type="PANTHER" id="PTHR38113:SF1">
    <property type="entry name" value="DUF2293 DOMAIN-CONTAINING PROTEIN"/>
    <property type="match status" value="1"/>
</dbReference>
<feature type="compositionally biased region" description="Basic residues" evidence="1">
    <location>
        <begin position="884"/>
        <end position="894"/>
    </location>
</feature>
<dbReference type="Proteomes" id="UP001150904">
    <property type="component" value="Unassembled WGS sequence"/>
</dbReference>
<organism evidence="3 4">
    <name type="scientific">Penicillium cinerascens</name>
    <dbReference type="NCBI Taxonomy" id="70096"/>
    <lineage>
        <taxon>Eukaryota</taxon>
        <taxon>Fungi</taxon>
        <taxon>Dikarya</taxon>
        <taxon>Ascomycota</taxon>
        <taxon>Pezizomycotina</taxon>
        <taxon>Eurotiomycetes</taxon>
        <taxon>Eurotiomycetidae</taxon>
        <taxon>Eurotiales</taxon>
        <taxon>Aspergillaceae</taxon>
        <taxon>Penicillium</taxon>
    </lineage>
</organism>